<keyword evidence="1" id="KW-0732">Signal</keyword>
<dbReference type="Proteomes" id="UP001303647">
    <property type="component" value="Unassembled WGS sequence"/>
</dbReference>
<reference evidence="2" key="1">
    <citation type="journal article" date="2023" name="Mol. Phylogenet. Evol.">
        <title>Genome-scale phylogeny and comparative genomics of the fungal order Sordariales.</title>
        <authorList>
            <person name="Hensen N."/>
            <person name="Bonometti L."/>
            <person name="Westerberg I."/>
            <person name="Brannstrom I.O."/>
            <person name="Guillou S."/>
            <person name="Cros-Aarteil S."/>
            <person name="Calhoun S."/>
            <person name="Haridas S."/>
            <person name="Kuo A."/>
            <person name="Mondo S."/>
            <person name="Pangilinan J."/>
            <person name="Riley R."/>
            <person name="LaButti K."/>
            <person name="Andreopoulos B."/>
            <person name="Lipzen A."/>
            <person name="Chen C."/>
            <person name="Yan M."/>
            <person name="Daum C."/>
            <person name="Ng V."/>
            <person name="Clum A."/>
            <person name="Steindorff A."/>
            <person name="Ohm R.A."/>
            <person name="Martin F."/>
            <person name="Silar P."/>
            <person name="Natvig D.O."/>
            <person name="Lalanne C."/>
            <person name="Gautier V."/>
            <person name="Ament-Velasquez S.L."/>
            <person name="Kruys A."/>
            <person name="Hutchinson M.I."/>
            <person name="Powell A.J."/>
            <person name="Barry K."/>
            <person name="Miller A.N."/>
            <person name="Grigoriev I.V."/>
            <person name="Debuchy R."/>
            <person name="Gladieux P."/>
            <person name="Hiltunen Thoren M."/>
            <person name="Johannesson H."/>
        </authorList>
    </citation>
    <scope>NUCLEOTIDE SEQUENCE</scope>
    <source>
        <strain evidence="2">CBS 359.72</strain>
    </source>
</reference>
<protein>
    <submittedName>
        <fullName evidence="2">Uncharacterized protein</fullName>
    </submittedName>
</protein>
<name>A0AAN7HLT3_9PEZI</name>
<gene>
    <name evidence="2" type="ORF">C7999DRAFT_42409</name>
</gene>
<feature type="chain" id="PRO_5042823792" evidence="1">
    <location>
        <begin position="17"/>
        <end position="216"/>
    </location>
</feature>
<evidence type="ECO:0000313" key="3">
    <source>
        <dbReference type="Proteomes" id="UP001303647"/>
    </source>
</evidence>
<comment type="caution">
    <text evidence="2">The sequence shown here is derived from an EMBL/GenBank/DDBJ whole genome shotgun (WGS) entry which is preliminary data.</text>
</comment>
<proteinExistence type="predicted"/>
<evidence type="ECO:0000256" key="1">
    <source>
        <dbReference type="SAM" id="SignalP"/>
    </source>
</evidence>
<sequence length="216" mass="23497">MASFVFLLSLFAATVSLQVSTSPRDKPILIRWEGPVFPSETYRTLYVADINDLWNKVLDMNSDWVAEMPDPDETMTDFGPRTCGIESGLATGNSDEVTSLLTQLRALNGHWTLEAEKCHRIGCRENTGLYWCNACRSLTRFSLNRIMPGMFEYLPSPSTSTAPISGICAVTAATAVSIQATPCLASKPSSTATAMLPIPASWWDTVAAPTPPTSIL</sequence>
<dbReference type="AlphaFoldDB" id="A0AAN7HLT3"/>
<reference evidence="2" key="2">
    <citation type="submission" date="2023-05" db="EMBL/GenBank/DDBJ databases">
        <authorList>
            <consortium name="Lawrence Berkeley National Laboratory"/>
            <person name="Steindorff A."/>
            <person name="Hensen N."/>
            <person name="Bonometti L."/>
            <person name="Westerberg I."/>
            <person name="Brannstrom I.O."/>
            <person name="Guillou S."/>
            <person name="Cros-Aarteil S."/>
            <person name="Calhoun S."/>
            <person name="Haridas S."/>
            <person name="Kuo A."/>
            <person name="Mondo S."/>
            <person name="Pangilinan J."/>
            <person name="Riley R."/>
            <person name="Labutti K."/>
            <person name="Andreopoulos B."/>
            <person name="Lipzen A."/>
            <person name="Chen C."/>
            <person name="Yanf M."/>
            <person name="Daum C."/>
            <person name="Ng V."/>
            <person name="Clum A."/>
            <person name="Ohm R."/>
            <person name="Martin F."/>
            <person name="Silar P."/>
            <person name="Natvig D."/>
            <person name="Lalanne C."/>
            <person name="Gautier V."/>
            <person name="Ament-Velasquez S.L."/>
            <person name="Kruys A."/>
            <person name="Hutchinson M.I."/>
            <person name="Powell A.J."/>
            <person name="Barry K."/>
            <person name="Miller A.N."/>
            <person name="Grigoriev I.V."/>
            <person name="Debuchy R."/>
            <person name="Gladieux P."/>
            <person name="Thoren M.H."/>
            <person name="Johannesson H."/>
        </authorList>
    </citation>
    <scope>NUCLEOTIDE SEQUENCE</scope>
    <source>
        <strain evidence="2">CBS 359.72</strain>
    </source>
</reference>
<feature type="signal peptide" evidence="1">
    <location>
        <begin position="1"/>
        <end position="16"/>
    </location>
</feature>
<dbReference type="EMBL" id="MU857682">
    <property type="protein sequence ID" value="KAK4246095.1"/>
    <property type="molecule type" value="Genomic_DNA"/>
</dbReference>
<accession>A0AAN7HLT3</accession>
<organism evidence="2 3">
    <name type="scientific">Corynascus novoguineensis</name>
    <dbReference type="NCBI Taxonomy" id="1126955"/>
    <lineage>
        <taxon>Eukaryota</taxon>
        <taxon>Fungi</taxon>
        <taxon>Dikarya</taxon>
        <taxon>Ascomycota</taxon>
        <taxon>Pezizomycotina</taxon>
        <taxon>Sordariomycetes</taxon>
        <taxon>Sordariomycetidae</taxon>
        <taxon>Sordariales</taxon>
        <taxon>Chaetomiaceae</taxon>
        <taxon>Corynascus</taxon>
    </lineage>
</organism>
<keyword evidence="3" id="KW-1185">Reference proteome</keyword>
<evidence type="ECO:0000313" key="2">
    <source>
        <dbReference type="EMBL" id="KAK4246095.1"/>
    </source>
</evidence>